<accession>A0A840TU59</accession>
<evidence type="ECO:0008006" key="4">
    <source>
        <dbReference type="Google" id="ProtNLM"/>
    </source>
</evidence>
<protein>
    <recommendedName>
        <fullName evidence="4">DUF3078 domain-containing protein</fullName>
    </recommendedName>
</protein>
<reference evidence="2 3" key="1">
    <citation type="submission" date="2020-08" db="EMBL/GenBank/DDBJ databases">
        <title>Genomic Encyclopedia of Type Strains, Phase IV (KMG-IV): sequencing the most valuable type-strain genomes for metagenomic binning, comparative biology and taxonomic classification.</title>
        <authorList>
            <person name="Goeker M."/>
        </authorList>
    </citation>
    <scope>NUCLEOTIDE SEQUENCE [LARGE SCALE GENOMIC DNA]</scope>
    <source>
        <strain evidence="2 3">DSM 105074</strain>
    </source>
</reference>
<dbReference type="AlphaFoldDB" id="A0A840TU59"/>
<dbReference type="Proteomes" id="UP000557307">
    <property type="component" value="Unassembled WGS sequence"/>
</dbReference>
<dbReference type="EMBL" id="JACHGF010000004">
    <property type="protein sequence ID" value="MBB5284803.1"/>
    <property type="molecule type" value="Genomic_DNA"/>
</dbReference>
<evidence type="ECO:0000313" key="3">
    <source>
        <dbReference type="Proteomes" id="UP000557307"/>
    </source>
</evidence>
<keyword evidence="3" id="KW-1185">Reference proteome</keyword>
<dbReference type="RefSeq" id="WP_246440182.1">
    <property type="nucleotide sequence ID" value="NZ_JACHGF010000004.1"/>
</dbReference>
<name>A0A840TU59_9BACT</name>
<feature type="chain" id="PRO_5032553255" description="DUF3078 domain-containing protein" evidence="1">
    <location>
        <begin position="21"/>
        <end position="309"/>
    </location>
</feature>
<evidence type="ECO:0000256" key="1">
    <source>
        <dbReference type="SAM" id="SignalP"/>
    </source>
</evidence>
<keyword evidence="1" id="KW-0732">Signal</keyword>
<comment type="caution">
    <text evidence="2">The sequence shown here is derived from an EMBL/GenBank/DDBJ whole genome shotgun (WGS) entry which is preliminary data.</text>
</comment>
<feature type="signal peptide" evidence="1">
    <location>
        <begin position="1"/>
        <end position="20"/>
    </location>
</feature>
<dbReference type="InterPro" id="IPR021428">
    <property type="entry name" value="DUF3078"/>
</dbReference>
<proteinExistence type="predicted"/>
<evidence type="ECO:0000313" key="2">
    <source>
        <dbReference type="EMBL" id="MBB5284803.1"/>
    </source>
</evidence>
<gene>
    <name evidence="2" type="ORF">HNQ92_002951</name>
</gene>
<organism evidence="2 3">
    <name type="scientific">Rhabdobacter roseus</name>
    <dbReference type="NCBI Taxonomy" id="1655419"/>
    <lineage>
        <taxon>Bacteria</taxon>
        <taxon>Pseudomonadati</taxon>
        <taxon>Bacteroidota</taxon>
        <taxon>Cytophagia</taxon>
        <taxon>Cytophagales</taxon>
        <taxon>Cytophagaceae</taxon>
        <taxon>Rhabdobacter</taxon>
    </lineage>
</organism>
<sequence length="309" mass="35129">MKKFLVSMLITLLSSAPLWAQEDAVEALIDSIKVVAKKEAVKDTSWKRKTEFGANLNQGTFSSNWTGGGVNSIALGLFFNAVAEYKKGSNSWRNDLQTQYGVVKNRGQESRKNVDRIFFDTKYSRQFSPQWSFIGTLNLLTQFAPGYIYERTPDGRETQRKVSGFFAPAYVTEALGVEYKPVPYFFISFSPGAVRQTIVADKQLYVNTPEQRNYGVPIGRTVRNEVALMQVVANFDREIAKNVNLKFRYLLYASYDNLRAMDNRLDASLTAKVNRYMNVNITAILIYDEDQSTDIQYAQSLAVGFIYKF</sequence>
<dbReference type="Pfam" id="PF11276">
    <property type="entry name" value="DUF3078"/>
    <property type="match status" value="1"/>
</dbReference>